<feature type="region of interest" description="Disordered" evidence="6">
    <location>
        <begin position="314"/>
        <end position="341"/>
    </location>
</feature>
<dbReference type="InterPro" id="IPR012577">
    <property type="entry name" value="NIPSNAP"/>
</dbReference>
<comment type="similarity">
    <text evidence="2">Belongs to the SNAP-25 family.</text>
</comment>
<evidence type="ECO:0000256" key="6">
    <source>
        <dbReference type="SAM" id="MobiDB-lite"/>
    </source>
</evidence>
<dbReference type="GO" id="GO:0005886">
    <property type="term" value="C:plasma membrane"/>
    <property type="evidence" value="ECO:0000318"/>
    <property type="project" value="GO_Central"/>
</dbReference>
<dbReference type="GO" id="GO:0006887">
    <property type="term" value="P:exocytosis"/>
    <property type="evidence" value="ECO:0000318"/>
    <property type="project" value="GO_Central"/>
</dbReference>
<dbReference type="FunFam" id="3.30.70.100:FF:000003">
    <property type="entry name" value="Protein NipSnap homolog 2"/>
    <property type="match status" value="1"/>
</dbReference>
<dbReference type="GO" id="GO:0031201">
    <property type="term" value="C:SNARE complex"/>
    <property type="evidence" value="ECO:0000318"/>
    <property type="project" value="GO_Central"/>
</dbReference>
<dbReference type="GO" id="GO:0098793">
    <property type="term" value="C:presynapse"/>
    <property type="evidence" value="ECO:0007669"/>
    <property type="project" value="GOC"/>
</dbReference>
<dbReference type="GO" id="GO:0019905">
    <property type="term" value="F:syntaxin binding"/>
    <property type="evidence" value="ECO:0000318"/>
    <property type="project" value="GO_Central"/>
</dbReference>
<reference evidence="8" key="1">
    <citation type="journal article" date="2008" name="Nat. Genet.">
        <title>The Pristionchus pacificus genome provides a unique perspective on nematode lifestyle and parasitism.</title>
        <authorList>
            <person name="Dieterich C."/>
            <person name="Clifton S.W."/>
            <person name="Schuster L.N."/>
            <person name="Chinwalla A."/>
            <person name="Delehaunty K."/>
            <person name="Dinkelacker I."/>
            <person name="Fulton L."/>
            <person name="Fulton R."/>
            <person name="Godfrey J."/>
            <person name="Minx P."/>
            <person name="Mitreva M."/>
            <person name="Roeseler W."/>
            <person name="Tian H."/>
            <person name="Witte H."/>
            <person name="Yang S.P."/>
            <person name="Wilson R.K."/>
            <person name="Sommer R.J."/>
        </authorList>
    </citation>
    <scope>NUCLEOTIDE SEQUENCE [LARGE SCALE GENOMIC DNA]</scope>
    <source>
        <strain evidence="8">PS312</strain>
    </source>
</reference>
<evidence type="ECO:0000256" key="1">
    <source>
        <dbReference type="ARBA" id="ARBA00005291"/>
    </source>
</evidence>
<evidence type="ECO:0000256" key="2">
    <source>
        <dbReference type="ARBA" id="ARBA00009480"/>
    </source>
</evidence>
<feature type="region of interest" description="Disordered" evidence="6">
    <location>
        <begin position="424"/>
        <end position="451"/>
    </location>
</feature>
<dbReference type="Pfam" id="PF07978">
    <property type="entry name" value="NIPSNAP"/>
    <property type="match status" value="1"/>
</dbReference>
<dbReference type="CDD" id="cd15856">
    <property type="entry name" value="SNARE_SNAP29C"/>
    <property type="match status" value="1"/>
</dbReference>
<evidence type="ECO:0000313" key="7">
    <source>
        <dbReference type="EnsemblMetazoa" id="PPA37642.1"/>
    </source>
</evidence>
<proteinExistence type="inferred from homology"/>
<accession>A0A2A6B9W6</accession>
<dbReference type="PANTHER" id="PTHR19305:SF9">
    <property type="entry name" value="SYNAPTOSOMAL-ASSOCIATED PROTEIN 29"/>
    <property type="match status" value="1"/>
</dbReference>
<dbReference type="InterPro" id="IPR011008">
    <property type="entry name" value="Dimeric_a/b-barrel"/>
</dbReference>
<dbReference type="PROSITE" id="PS50192">
    <property type="entry name" value="T_SNARE"/>
    <property type="match status" value="2"/>
</dbReference>
<dbReference type="Gene3D" id="1.20.5.110">
    <property type="match status" value="4"/>
</dbReference>
<dbReference type="SUPFAM" id="SSF58038">
    <property type="entry name" value="SNARE fusion complex"/>
    <property type="match status" value="3"/>
</dbReference>
<keyword evidence="4" id="KW-0653">Protein transport</keyword>
<feature type="compositionally biased region" description="Low complexity" evidence="6">
    <location>
        <begin position="429"/>
        <end position="445"/>
    </location>
</feature>
<dbReference type="AlphaFoldDB" id="A0A2A6B9W6"/>
<dbReference type="GO" id="GO:0015031">
    <property type="term" value="P:protein transport"/>
    <property type="evidence" value="ECO:0007669"/>
    <property type="project" value="UniProtKB-KW"/>
</dbReference>
<dbReference type="GO" id="GO:0005484">
    <property type="term" value="F:SNAP receptor activity"/>
    <property type="evidence" value="ECO:0000318"/>
    <property type="project" value="GO_Central"/>
</dbReference>
<dbReference type="GO" id="GO:0016082">
    <property type="term" value="P:synaptic vesicle priming"/>
    <property type="evidence" value="ECO:0000318"/>
    <property type="project" value="GO_Central"/>
</dbReference>
<evidence type="ECO:0000313" key="8">
    <source>
        <dbReference type="Proteomes" id="UP000005239"/>
    </source>
</evidence>
<feature type="region of interest" description="Disordered" evidence="6">
    <location>
        <begin position="354"/>
        <end position="378"/>
    </location>
</feature>
<accession>A0A8R1YQ95</accession>
<dbReference type="GO" id="GO:0031629">
    <property type="term" value="P:synaptic vesicle fusion to presynaptic active zone membrane"/>
    <property type="evidence" value="ECO:0000318"/>
    <property type="project" value="GO_Central"/>
</dbReference>
<evidence type="ECO:0000256" key="5">
    <source>
        <dbReference type="ARBA" id="ARBA00023054"/>
    </source>
</evidence>
<feature type="region of interest" description="Disordered" evidence="6">
    <location>
        <begin position="30"/>
        <end position="50"/>
    </location>
</feature>
<feature type="region of interest" description="Disordered" evidence="6">
    <location>
        <begin position="675"/>
        <end position="723"/>
    </location>
</feature>
<dbReference type="Gene3D" id="3.30.70.100">
    <property type="match status" value="2"/>
</dbReference>
<reference evidence="7" key="2">
    <citation type="submission" date="2022-06" db="UniProtKB">
        <authorList>
            <consortium name="EnsemblMetazoa"/>
        </authorList>
    </citation>
    <scope>IDENTIFICATION</scope>
    <source>
        <strain evidence="7">PS312</strain>
    </source>
</reference>
<dbReference type="FunFam" id="1.20.5.110:FF:000041">
    <property type="entry name" value="Synaptosomal-associated protein 29"/>
    <property type="match status" value="1"/>
</dbReference>
<dbReference type="FunFam" id="1.20.5.110:FF:000079">
    <property type="entry name" value="synaptosomal-associated protein 29"/>
    <property type="match status" value="1"/>
</dbReference>
<dbReference type="Proteomes" id="UP000005239">
    <property type="component" value="Unassembled WGS sequence"/>
</dbReference>
<dbReference type="SMART" id="SM00397">
    <property type="entry name" value="t_SNARE"/>
    <property type="match status" value="3"/>
</dbReference>
<evidence type="ECO:0000256" key="3">
    <source>
        <dbReference type="ARBA" id="ARBA00022448"/>
    </source>
</evidence>
<name>A0A2A6B9W6_PRIPA</name>
<sequence length="794" mass="88043">MAQLTKSLQRAVLVAQPRCSLLGYTQCARKSTTGGGEKGEGKDDSAAAAAAAASSQRGQGWISKLLVGQQFNAEGAQKQSHSSLLSAGEYVYEFSTHNFRAGHESDYLKAFGGYVKASEKSLPSVELVGSWTVGYGRTQDQAIHLWRYKDGYKDVDNALRARKEDGALRAADAAAAQLCGRRKSILVKSFSYWGEPKAREASHVYDLRSYVLKPGSMIEWGNAWAKGITYRREANQDVGGFFAQVGQLYVVYHIWAYPSMSARNETRTNTWAKPGWDATVAYTVPLIEKMQSKILTPTEYSQLQLKMSRTNPFDDDYQPSKFATGSTVKSYQRSAPAEDEQDYYEREIEKYMQESLDSTERSRRHLENSERTGVQTAQELLEQREKLEKTERNLDTIHTTTQQTQRNLNSLKSVFGGFFKNKFSRKPSEPSAGSASSSVPQSKSAVGLSNTAEMVTATPVRSGGIGPTLSEQSRQTIKGTRWEAMDQQIDDNLDLMTGTLQNLRSLGTALGTEIEDQNKLLDRIQVKADRNDAIVRNQDAQMKKLLGYTPADKAAEKKRSLFRILVYSMAKKRDVYTTELERVLQKTAKGTADCRNSGVRTVKTGEKALGELKNQGEDLKKIEKKLEGISEATSSSHSSLNELEKSACRRFLDSLCCRRCRCERLRNIRGWIGRRKASDAPAAAPPGKTSTIEEDGKVTPVKSTAAETKGTPGGTLSAKTSSELARTPMEKLNDQIDSDLGAMTPIADRLESQALDLQRELKTQSPTLSRLMSKSEENLAQVIKQNERTAKMTN</sequence>
<keyword evidence="5" id="KW-0175">Coiled coil</keyword>
<dbReference type="InterPro" id="IPR000727">
    <property type="entry name" value="T_SNARE_dom"/>
</dbReference>
<evidence type="ECO:0000256" key="4">
    <source>
        <dbReference type="ARBA" id="ARBA00022927"/>
    </source>
</evidence>
<keyword evidence="3" id="KW-0813">Transport</keyword>
<dbReference type="SUPFAM" id="SSF54909">
    <property type="entry name" value="Dimeric alpha+beta barrel"/>
    <property type="match status" value="2"/>
</dbReference>
<dbReference type="PANTHER" id="PTHR19305">
    <property type="entry name" value="SYNAPTOSOMAL ASSOCIATED PROTEIN"/>
    <property type="match status" value="1"/>
</dbReference>
<keyword evidence="8" id="KW-1185">Reference proteome</keyword>
<comment type="similarity">
    <text evidence="1">Belongs to the NipSnap family.</text>
</comment>
<organism evidence="7 8">
    <name type="scientific">Pristionchus pacificus</name>
    <name type="common">Parasitic nematode worm</name>
    <dbReference type="NCBI Taxonomy" id="54126"/>
    <lineage>
        <taxon>Eukaryota</taxon>
        <taxon>Metazoa</taxon>
        <taxon>Ecdysozoa</taxon>
        <taxon>Nematoda</taxon>
        <taxon>Chromadorea</taxon>
        <taxon>Rhabditida</taxon>
        <taxon>Rhabditina</taxon>
        <taxon>Diplogasteromorpha</taxon>
        <taxon>Diplogasteroidea</taxon>
        <taxon>Neodiplogasteridae</taxon>
        <taxon>Pristionchus</taxon>
    </lineage>
</organism>
<protein>
    <submittedName>
        <fullName evidence="7">Uncharacterized protein</fullName>
    </submittedName>
</protein>
<feature type="compositionally biased region" description="Basic and acidic residues" evidence="6">
    <location>
        <begin position="354"/>
        <end position="370"/>
    </location>
</feature>
<feature type="compositionally biased region" description="Polar residues" evidence="6">
    <location>
        <begin position="321"/>
        <end position="333"/>
    </location>
</feature>
<gene>
    <name evidence="7" type="primary">WBGene00276011</name>
</gene>
<dbReference type="EnsemblMetazoa" id="PPA37642.1">
    <property type="protein sequence ID" value="PPA37642.1"/>
    <property type="gene ID" value="WBGene00276011"/>
</dbReference>